<evidence type="ECO:0000313" key="10">
    <source>
        <dbReference type="EMBL" id="TQE11646.1"/>
    </source>
</evidence>
<protein>
    <recommendedName>
        <fullName evidence="12">Leucine-rich repeat-containing N-terminal plant-type domain-containing protein</fullName>
    </recommendedName>
</protein>
<keyword evidence="6" id="KW-1133">Transmembrane helix</keyword>
<keyword evidence="7" id="KW-0472">Membrane</keyword>
<evidence type="ECO:0000256" key="9">
    <source>
        <dbReference type="ARBA" id="ARBA00023180"/>
    </source>
</evidence>
<dbReference type="EMBL" id="VIEB01000027">
    <property type="protein sequence ID" value="TQE11646.1"/>
    <property type="molecule type" value="Genomic_DNA"/>
</dbReference>
<keyword evidence="4" id="KW-0812">Transmembrane</keyword>
<evidence type="ECO:0000256" key="7">
    <source>
        <dbReference type="ARBA" id="ARBA00023136"/>
    </source>
</evidence>
<keyword evidence="11" id="KW-1185">Reference proteome</keyword>
<accession>A0A540NKU6</accession>
<dbReference type="PANTHER" id="PTHR48052">
    <property type="entry name" value="UNNAMED PRODUCT"/>
    <property type="match status" value="1"/>
</dbReference>
<dbReference type="InterPro" id="IPR001611">
    <property type="entry name" value="Leu-rich_rpt"/>
</dbReference>
<evidence type="ECO:0000256" key="5">
    <source>
        <dbReference type="ARBA" id="ARBA00022729"/>
    </source>
</evidence>
<dbReference type="InterPro" id="IPR032675">
    <property type="entry name" value="LRR_dom_sf"/>
</dbReference>
<evidence type="ECO:0000256" key="2">
    <source>
        <dbReference type="ARBA" id="ARBA00009592"/>
    </source>
</evidence>
<keyword evidence="9" id="KW-0325">Glycoprotein</keyword>
<sequence length="89" mass="9930">MPNVPLGLRKLLLSHNLLSGHLPALNKRKRLQLLDVSDNRLSGTITRDIFTLPKLTELNVSINTFTTLEVVRFLGPETQLQALDAEGNQ</sequence>
<dbReference type="Pfam" id="PF00560">
    <property type="entry name" value="LRR_1"/>
    <property type="match status" value="2"/>
</dbReference>
<keyword evidence="3" id="KW-1003">Cell membrane</keyword>
<organism evidence="10 11">
    <name type="scientific">Malus baccata</name>
    <name type="common">Siberian crab apple</name>
    <name type="synonym">Pyrus baccata</name>
    <dbReference type="NCBI Taxonomy" id="106549"/>
    <lineage>
        <taxon>Eukaryota</taxon>
        <taxon>Viridiplantae</taxon>
        <taxon>Streptophyta</taxon>
        <taxon>Embryophyta</taxon>
        <taxon>Tracheophyta</taxon>
        <taxon>Spermatophyta</taxon>
        <taxon>Magnoliopsida</taxon>
        <taxon>eudicotyledons</taxon>
        <taxon>Gunneridae</taxon>
        <taxon>Pentapetalae</taxon>
        <taxon>rosids</taxon>
        <taxon>fabids</taxon>
        <taxon>Rosales</taxon>
        <taxon>Rosaceae</taxon>
        <taxon>Amygdaloideae</taxon>
        <taxon>Maleae</taxon>
        <taxon>Malus</taxon>
    </lineage>
</organism>
<evidence type="ECO:0000313" key="11">
    <source>
        <dbReference type="Proteomes" id="UP000315295"/>
    </source>
</evidence>
<comment type="caution">
    <text evidence="10">The sequence shown here is derived from an EMBL/GenBank/DDBJ whole genome shotgun (WGS) entry which is preliminary data.</text>
</comment>
<proteinExistence type="inferred from homology"/>
<reference evidence="10 11" key="1">
    <citation type="journal article" date="2019" name="G3 (Bethesda)">
        <title>Sequencing of a Wild Apple (Malus baccata) Genome Unravels the Differences Between Cultivated and Wild Apple Species Regarding Disease Resistance and Cold Tolerance.</title>
        <authorList>
            <person name="Chen X."/>
        </authorList>
    </citation>
    <scope>NUCLEOTIDE SEQUENCE [LARGE SCALE GENOMIC DNA]</scope>
    <source>
        <strain evidence="11">cv. Shandingzi</strain>
        <tissue evidence="10">Leaves</tissue>
    </source>
</reference>
<dbReference type="Proteomes" id="UP000315295">
    <property type="component" value="Unassembled WGS sequence"/>
</dbReference>
<dbReference type="STRING" id="106549.A0A540NKU6"/>
<name>A0A540NKU6_MALBA</name>
<evidence type="ECO:0000256" key="4">
    <source>
        <dbReference type="ARBA" id="ARBA00022692"/>
    </source>
</evidence>
<gene>
    <name evidence="10" type="ORF">C1H46_002682</name>
</gene>
<dbReference type="PANTHER" id="PTHR48052:SF8">
    <property type="entry name" value="LRR RECEPTOR-LIKE SERINE_THREONINE-PROTEIN KINASE FLS2"/>
    <property type="match status" value="1"/>
</dbReference>
<comment type="similarity">
    <text evidence="2">Belongs to the RLP family.</text>
</comment>
<evidence type="ECO:0000256" key="3">
    <source>
        <dbReference type="ARBA" id="ARBA00022475"/>
    </source>
</evidence>
<evidence type="ECO:0000256" key="1">
    <source>
        <dbReference type="ARBA" id="ARBA00004251"/>
    </source>
</evidence>
<dbReference type="AlphaFoldDB" id="A0A540NKU6"/>
<keyword evidence="8" id="KW-0675">Receptor</keyword>
<evidence type="ECO:0000256" key="8">
    <source>
        <dbReference type="ARBA" id="ARBA00023170"/>
    </source>
</evidence>
<comment type="subcellular location">
    <subcellularLocation>
        <location evidence="1">Cell membrane</location>
        <topology evidence="1">Single-pass type I membrane protein</topology>
    </subcellularLocation>
</comment>
<dbReference type="GO" id="GO:0005886">
    <property type="term" value="C:plasma membrane"/>
    <property type="evidence" value="ECO:0007669"/>
    <property type="project" value="UniProtKB-SubCell"/>
</dbReference>
<keyword evidence="5" id="KW-0732">Signal</keyword>
<dbReference type="SUPFAM" id="SSF52075">
    <property type="entry name" value="Outer arm dynein light chain 1"/>
    <property type="match status" value="1"/>
</dbReference>
<dbReference type="Gene3D" id="3.80.10.10">
    <property type="entry name" value="Ribonuclease Inhibitor"/>
    <property type="match status" value="1"/>
</dbReference>
<evidence type="ECO:0008006" key="12">
    <source>
        <dbReference type="Google" id="ProtNLM"/>
    </source>
</evidence>
<evidence type="ECO:0000256" key="6">
    <source>
        <dbReference type="ARBA" id="ARBA00022989"/>
    </source>
</evidence>